<protein>
    <submittedName>
        <fullName evidence="1">Uncharacterized protein</fullName>
    </submittedName>
</protein>
<comment type="caution">
    <text evidence="1">The sequence shown here is derived from an EMBL/GenBank/DDBJ whole genome shotgun (WGS) entry which is preliminary data.</text>
</comment>
<dbReference type="EMBL" id="JBFDAA010000008">
    <property type="protein sequence ID" value="KAL1130344.1"/>
    <property type="molecule type" value="Genomic_DNA"/>
</dbReference>
<dbReference type="Proteomes" id="UP001558652">
    <property type="component" value="Unassembled WGS sequence"/>
</dbReference>
<keyword evidence="2" id="KW-1185">Reference proteome</keyword>
<proteinExistence type="predicted"/>
<organism evidence="1 2">
    <name type="scientific">Ranatra chinensis</name>
    <dbReference type="NCBI Taxonomy" id="642074"/>
    <lineage>
        <taxon>Eukaryota</taxon>
        <taxon>Metazoa</taxon>
        <taxon>Ecdysozoa</taxon>
        <taxon>Arthropoda</taxon>
        <taxon>Hexapoda</taxon>
        <taxon>Insecta</taxon>
        <taxon>Pterygota</taxon>
        <taxon>Neoptera</taxon>
        <taxon>Paraneoptera</taxon>
        <taxon>Hemiptera</taxon>
        <taxon>Heteroptera</taxon>
        <taxon>Panheteroptera</taxon>
        <taxon>Nepomorpha</taxon>
        <taxon>Nepidae</taxon>
        <taxon>Ranatrinae</taxon>
        <taxon>Ranatra</taxon>
    </lineage>
</organism>
<gene>
    <name evidence="1" type="ORF">AAG570_013282</name>
</gene>
<dbReference type="AlphaFoldDB" id="A0ABD0YGT2"/>
<name>A0ABD0YGT2_9HEMI</name>
<evidence type="ECO:0000313" key="2">
    <source>
        <dbReference type="Proteomes" id="UP001558652"/>
    </source>
</evidence>
<sequence length="101" mass="11920">MNILTKCQQAEILTSMFIQELCEWENKSLQDSPNNSLMENFLNHLQELHHRELSLSNHESIQLLQLVTGRKRDVSRHPIPFPTGDFLEITTFYINCIYFLI</sequence>
<reference evidence="1 2" key="1">
    <citation type="submission" date="2024-07" db="EMBL/GenBank/DDBJ databases">
        <title>Chromosome-level genome assembly of the water stick insect Ranatra chinensis (Heteroptera: Nepidae).</title>
        <authorList>
            <person name="Liu X."/>
        </authorList>
    </citation>
    <scope>NUCLEOTIDE SEQUENCE [LARGE SCALE GENOMIC DNA]</scope>
    <source>
        <strain evidence="1">Cailab_2021Rc</strain>
        <tissue evidence="1">Muscle</tissue>
    </source>
</reference>
<evidence type="ECO:0000313" key="1">
    <source>
        <dbReference type="EMBL" id="KAL1130344.1"/>
    </source>
</evidence>
<accession>A0ABD0YGT2</accession>